<evidence type="ECO:0000259" key="5">
    <source>
        <dbReference type="PROSITE" id="PS51065"/>
    </source>
</evidence>
<dbReference type="STRING" id="61819.ENSACIP00000023114"/>
<dbReference type="SMART" id="SM00588">
    <property type="entry name" value="NEUZ"/>
    <property type="match status" value="1"/>
</dbReference>
<dbReference type="InterPro" id="IPR006573">
    <property type="entry name" value="NHR_dom"/>
</dbReference>
<keyword evidence="2" id="KW-0677">Repeat</keyword>
<keyword evidence="1" id="KW-0479">Metal-binding</keyword>
<accession>A0A3Q0SDV0</accession>
<dbReference type="Ensembl" id="ENSACIT00000023725.1">
    <property type="protein sequence ID" value="ENSACIP00000023114.1"/>
    <property type="gene ID" value="ENSACIG00000017963.1"/>
</dbReference>
<dbReference type="Gene3D" id="2.60.120.920">
    <property type="match status" value="1"/>
</dbReference>
<dbReference type="AlphaFoldDB" id="A0A3Q0SDV0"/>
<dbReference type="GO" id="GO:0005769">
    <property type="term" value="C:early endosome"/>
    <property type="evidence" value="ECO:0007669"/>
    <property type="project" value="TreeGrafter"/>
</dbReference>
<dbReference type="GeneTree" id="ENSGT00940000157079"/>
<reference evidence="6" key="1">
    <citation type="submission" date="2025-08" db="UniProtKB">
        <authorList>
            <consortium name="Ensembl"/>
        </authorList>
    </citation>
    <scope>IDENTIFICATION</scope>
</reference>
<evidence type="ECO:0000256" key="3">
    <source>
        <dbReference type="ARBA" id="ARBA00022771"/>
    </source>
</evidence>
<dbReference type="GO" id="GO:0070086">
    <property type="term" value="P:ubiquitin-dependent endocytosis"/>
    <property type="evidence" value="ECO:0007669"/>
    <property type="project" value="TreeGrafter"/>
</dbReference>
<dbReference type="GO" id="GO:0061630">
    <property type="term" value="F:ubiquitin protein ligase activity"/>
    <property type="evidence" value="ECO:0007669"/>
    <property type="project" value="TreeGrafter"/>
</dbReference>
<proteinExistence type="predicted"/>
<dbReference type="InterPro" id="IPR043136">
    <property type="entry name" value="B30.2/SPRY_sf"/>
</dbReference>
<dbReference type="GO" id="GO:0008270">
    <property type="term" value="F:zinc ion binding"/>
    <property type="evidence" value="ECO:0007669"/>
    <property type="project" value="UniProtKB-KW"/>
</dbReference>
<evidence type="ECO:0000313" key="6">
    <source>
        <dbReference type="Ensembl" id="ENSACIP00000023114.1"/>
    </source>
</evidence>
<keyword evidence="7" id="KW-1185">Reference proteome</keyword>
<dbReference type="Pfam" id="PF07177">
    <property type="entry name" value="Neuralized"/>
    <property type="match status" value="1"/>
</dbReference>
<dbReference type="Proteomes" id="UP000261340">
    <property type="component" value="Unplaced"/>
</dbReference>
<feature type="domain" description="NHR" evidence="5">
    <location>
        <begin position="25"/>
        <end position="180"/>
    </location>
</feature>
<sequence length="269" mass="30266">MTSLLSPMNLLSEMSPRCSPLCLGPLTFHRQAVGDKVRLSKGGRRAEKTETTFKNGLVFSSRPVKVQERIRLRVEKNSFIWEGTLCVGFTNVPPSARSLPLPCKAIPNLTARPGHWAVPVHKSYCQAGSELEFWFSSGGSIYAEINNRQYKLLAGLDLSQPLWAMVDIHGQTSSILLLGKFTRATCLSYNLSLLITDKRCVVCMVHKTQLILHGGRWHFCKYCYCSLSAIWFVSTKDQRSKGLFQVSSEHRDTSWESPNKLLCVKLLTQ</sequence>
<evidence type="ECO:0000313" key="7">
    <source>
        <dbReference type="Proteomes" id="UP000261340"/>
    </source>
</evidence>
<keyword evidence="3" id="KW-0863">Zinc-finger</keyword>
<name>A0A3Q0SDV0_AMPCI</name>
<dbReference type="PANTHER" id="PTHR12429">
    <property type="entry name" value="NEURALIZED"/>
    <property type="match status" value="1"/>
</dbReference>
<dbReference type="PROSITE" id="PS51065">
    <property type="entry name" value="NHR"/>
    <property type="match status" value="1"/>
</dbReference>
<evidence type="ECO:0000256" key="4">
    <source>
        <dbReference type="ARBA" id="ARBA00022833"/>
    </source>
</evidence>
<reference evidence="6" key="2">
    <citation type="submission" date="2025-09" db="UniProtKB">
        <authorList>
            <consortium name="Ensembl"/>
        </authorList>
    </citation>
    <scope>IDENTIFICATION</scope>
</reference>
<evidence type="ECO:0000256" key="2">
    <source>
        <dbReference type="ARBA" id="ARBA00022737"/>
    </source>
</evidence>
<dbReference type="OMA" id="FKENCAG"/>
<protein>
    <recommendedName>
        <fullName evidence="5">NHR domain-containing protein</fullName>
    </recommendedName>
</protein>
<keyword evidence="4" id="KW-0862">Zinc</keyword>
<organism evidence="6 7">
    <name type="scientific">Amphilophus citrinellus</name>
    <name type="common">Midas cichlid</name>
    <name type="synonym">Cichlasoma citrinellum</name>
    <dbReference type="NCBI Taxonomy" id="61819"/>
    <lineage>
        <taxon>Eukaryota</taxon>
        <taxon>Metazoa</taxon>
        <taxon>Chordata</taxon>
        <taxon>Craniata</taxon>
        <taxon>Vertebrata</taxon>
        <taxon>Euteleostomi</taxon>
        <taxon>Actinopterygii</taxon>
        <taxon>Neopterygii</taxon>
        <taxon>Teleostei</taxon>
        <taxon>Neoteleostei</taxon>
        <taxon>Acanthomorphata</taxon>
        <taxon>Ovalentaria</taxon>
        <taxon>Cichlomorphae</taxon>
        <taxon>Cichliformes</taxon>
        <taxon>Cichlidae</taxon>
        <taxon>New World cichlids</taxon>
        <taxon>Cichlasomatinae</taxon>
        <taxon>Heroini</taxon>
        <taxon>Amphilophus</taxon>
    </lineage>
</organism>
<evidence type="ECO:0000256" key="1">
    <source>
        <dbReference type="ARBA" id="ARBA00022723"/>
    </source>
</evidence>
<dbReference type="InterPro" id="IPR037962">
    <property type="entry name" value="Neuralized"/>
</dbReference>
<dbReference type="FunFam" id="2.60.120.920:FF:000005">
    <property type="entry name" value="Putative E3 ubiquitin-protein ligase NEURL1B"/>
    <property type="match status" value="1"/>
</dbReference>
<dbReference type="PANTHER" id="PTHR12429:SF36">
    <property type="entry name" value="E3 UBIQUITIN-PROTEIN LIGASE NEURL3"/>
    <property type="match status" value="1"/>
</dbReference>